<dbReference type="PANTHER" id="PTHR10953:SF29">
    <property type="entry name" value="NEDD8-ACTIVATING ENZYME E1 REGULATORY SUBUNIT"/>
    <property type="match status" value="1"/>
</dbReference>
<dbReference type="GO" id="GO:0019781">
    <property type="term" value="F:NEDD8 activating enzyme activity"/>
    <property type="evidence" value="ECO:0007669"/>
    <property type="project" value="UniProtKB-UniRule"/>
</dbReference>
<dbReference type="PIRSF" id="PIRSF039099">
    <property type="entry name" value="APP-BP1"/>
    <property type="match status" value="1"/>
</dbReference>
<organism evidence="7 8">
    <name type="scientific">Rhizopus microsporus ATCC 52813</name>
    <dbReference type="NCBI Taxonomy" id="1340429"/>
    <lineage>
        <taxon>Eukaryota</taxon>
        <taxon>Fungi</taxon>
        <taxon>Fungi incertae sedis</taxon>
        <taxon>Mucoromycota</taxon>
        <taxon>Mucoromycotina</taxon>
        <taxon>Mucoromycetes</taxon>
        <taxon>Mucorales</taxon>
        <taxon>Mucorineae</taxon>
        <taxon>Rhizopodaceae</taxon>
        <taxon>Rhizopus</taxon>
    </lineage>
</organism>
<keyword evidence="4 5" id="KW-0833">Ubl conjugation pathway</keyword>
<name>A0A2G4SYA5_RHIZD</name>
<dbReference type="RefSeq" id="XP_023467469.1">
    <property type="nucleotide sequence ID" value="XM_023608641.1"/>
</dbReference>
<evidence type="ECO:0000256" key="2">
    <source>
        <dbReference type="ARBA" id="ARBA00006868"/>
    </source>
</evidence>
<dbReference type="EMBL" id="KZ303847">
    <property type="protein sequence ID" value="PHZ13761.1"/>
    <property type="molecule type" value="Genomic_DNA"/>
</dbReference>
<evidence type="ECO:0000313" key="8">
    <source>
        <dbReference type="Proteomes" id="UP000242254"/>
    </source>
</evidence>
<gene>
    <name evidence="7" type="ORF">RHIMIDRAFT_236813</name>
</gene>
<dbReference type="InterPro" id="IPR000594">
    <property type="entry name" value="ThiF_NAD_FAD-bd"/>
</dbReference>
<dbReference type="GO" id="GO:0045116">
    <property type="term" value="P:protein neddylation"/>
    <property type="evidence" value="ECO:0007669"/>
    <property type="project" value="UniProtKB-UniRule"/>
</dbReference>
<dbReference type="STRING" id="1340429.A0A2G4SYA5"/>
<dbReference type="InterPro" id="IPR030667">
    <property type="entry name" value="APP-BP1"/>
</dbReference>
<dbReference type="Proteomes" id="UP000242254">
    <property type="component" value="Unassembled WGS sequence"/>
</dbReference>
<comment type="function">
    <text evidence="5">Regulatory subunit of the dimeric UBA3-ULA1 E1 enzyme.</text>
</comment>
<dbReference type="GeneID" id="35439631"/>
<keyword evidence="8" id="KW-1185">Reference proteome</keyword>
<sequence length="519" mass="58721">MSPPIDLKTQKYDRQLRLWATTGQQALEEAHVCLLNITSTGCEIIKNLILPGVGNITVIDDSKVTGQDIQNNFFLDPESIGCSKAKSAAELLQELNEDAKVTFIEKDPLDLIQNDPKVFEPFTMIIIVNMPEEAVLTLASLCQDKAMIVVKSNGFIGAFSIQAPEHTIIESHPENAMDLRLSCPFRELSEYASSFDLDALDQTDHSHVPFVVIILKYVEAYKAKHGQAPRSYEERKELIDMIKSGMRAADEENFQEALSHVWRLSSTDHIPSEVRQTFNDPSCVNADANSPYFWILAKAVRDFVENEGEGQLPLSGKLPDMKSDTVKYIGLQRVYRQKALSDLNAVKKRVNDILDGDETVISDEVIETFCKNAGHIKVIQYRLISSHYKQADKIVQWMKNEENIHYCIVFKAADRFQKIYHRYPSSVEDYDALKEQTVVFLESIDIPFEQVQELMESEIMDKTLQNFVRFENKEAANIAALLGGVVAQEAIKLITHQYIPINNTCIFNGITSTSNVFEL</sequence>
<dbReference type="PANTHER" id="PTHR10953">
    <property type="entry name" value="UBIQUITIN-ACTIVATING ENZYME E1"/>
    <property type="match status" value="1"/>
</dbReference>
<comment type="similarity">
    <text evidence="2 5">Belongs to the ubiquitin-activating E1 family. ULA1 subfamily.</text>
</comment>
<dbReference type="InterPro" id="IPR035985">
    <property type="entry name" value="Ubiquitin-activating_enz"/>
</dbReference>
<protein>
    <recommendedName>
        <fullName evidence="3 5">NEDD8-activating enzyme E1 regulatory subunit</fullName>
    </recommendedName>
</protein>
<accession>A0A2G4SYA5</accession>
<reference evidence="7 8" key="1">
    <citation type="journal article" date="2016" name="Proc. Natl. Acad. Sci. U.S.A.">
        <title>Lipid metabolic changes in an early divergent fungus govern the establishment of a mutualistic symbiosis with endobacteria.</title>
        <authorList>
            <person name="Lastovetsky O.A."/>
            <person name="Gaspar M.L."/>
            <person name="Mondo S.J."/>
            <person name="LaButti K.M."/>
            <person name="Sandor L."/>
            <person name="Grigoriev I.V."/>
            <person name="Henry S.A."/>
            <person name="Pawlowska T.E."/>
        </authorList>
    </citation>
    <scope>NUCLEOTIDE SEQUENCE [LARGE SCALE GENOMIC DNA]</scope>
    <source>
        <strain evidence="7 8">ATCC 52813</strain>
    </source>
</reference>
<evidence type="ECO:0000256" key="5">
    <source>
        <dbReference type="PIRNR" id="PIRNR039099"/>
    </source>
</evidence>
<dbReference type="UniPathway" id="UPA00885"/>
<evidence type="ECO:0000256" key="4">
    <source>
        <dbReference type="ARBA" id="ARBA00022786"/>
    </source>
</evidence>
<dbReference type="GO" id="GO:0005737">
    <property type="term" value="C:cytoplasm"/>
    <property type="evidence" value="ECO:0007669"/>
    <property type="project" value="TreeGrafter"/>
</dbReference>
<evidence type="ECO:0000259" key="6">
    <source>
        <dbReference type="Pfam" id="PF00899"/>
    </source>
</evidence>
<feature type="domain" description="THIF-type NAD/FAD binding fold" evidence="6">
    <location>
        <begin position="12"/>
        <end position="513"/>
    </location>
</feature>
<dbReference type="SUPFAM" id="SSF69572">
    <property type="entry name" value="Activating enzymes of the ubiquitin-like proteins"/>
    <property type="match status" value="1"/>
</dbReference>
<dbReference type="FunFam" id="3.40.50.720:FF:000475">
    <property type="entry name" value="NEDD8-activating enzyme E1 regulatory subunit"/>
    <property type="match status" value="1"/>
</dbReference>
<dbReference type="AlphaFoldDB" id="A0A2G4SYA5"/>
<proteinExistence type="inferred from homology"/>
<dbReference type="Gene3D" id="3.40.50.720">
    <property type="entry name" value="NAD(P)-binding Rossmann-like Domain"/>
    <property type="match status" value="2"/>
</dbReference>
<comment type="pathway">
    <text evidence="1 5">Protein modification; protein neddylation.</text>
</comment>
<dbReference type="Pfam" id="PF00899">
    <property type="entry name" value="ThiF"/>
    <property type="match status" value="1"/>
</dbReference>
<evidence type="ECO:0000313" key="7">
    <source>
        <dbReference type="EMBL" id="PHZ13761.1"/>
    </source>
</evidence>
<dbReference type="InterPro" id="IPR045886">
    <property type="entry name" value="ThiF/MoeB/HesA"/>
</dbReference>
<evidence type="ECO:0000256" key="3">
    <source>
        <dbReference type="ARBA" id="ARBA00015407"/>
    </source>
</evidence>
<evidence type="ECO:0000256" key="1">
    <source>
        <dbReference type="ARBA" id="ARBA00005032"/>
    </source>
</evidence>